<organism evidence="1 2">
    <name type="scientific">Claviceps africana</name>
    <dbReference type="NCBI Taxonomy" id="83212"/>
    <lineage>
        <taxon>Eukaryota</taxon>
        <taxon>Fungi</taxon>
        <taxon>Dikarya</taxon>
        <taxon>Ascomycota</taxon>
        <taxon>Pezizomycotina</taxon>
        <taxon>Sordariomycetes</taxon>
        <taxon>Hypocreomycetidae</taxon>
        <taxon>Hypocreales</taxon>
        <taxon>Clavicipitaceae</taxon>
        <taxon>Claviceps</taxon>
    </lineage>
</organism>
<sequence>MTSQAPRASAIIVCLEASHLVPACSLRAFPVTYSRLVFKEARVPTEMVISSHATHRPVSSMTYTSRCTVLSAPTGLLRTLQQNRRVKVPYSLGRVFSIG</sequence>
<name>A0A8K0NJR1_9HYPO</name>
<evidence type="ECO:0000313" key="1">
    <source>
        <dbReference type="EMBL" id="KAG5921497.1"/>
    </source>
</evidence>
<keyword evidence="2" id="KW-1185">Reference proteome</keyword>
<dbReference type="Proteomes" id="UP000811619">
    <property type="component" value="Unassembled WGS sequence"/>
</dbReference>
<evidence type="ECO:0000313" key="2">
    <source>
        <dbReference type="Proteomes" id="UP000811619"/>
    </source>
</evidence>
<proteinExistence type="predicted"/>
<gene>
    <name evidence="1" type="ORF">E4U42_005833</name>
</gene>
<protein>
    <submittedName>
        <fullName evidence="1">Uncharacterized protein</fullName>
    </submittedName>
</protein>
<dbReference type="AlphaFoldDB" id="A0A8K0NJR1"/>
<comment type="caution">
    <text evidence="1">The sequence shown here is derived from an EMBL/GenBank/DDBJ whole genome shotgun (WGS) entry which is preliminary data.</text>
</comment>
<dbReference type="EMBL" id="SRPY01000560">
    <property type="protein sequence ID" value="KAG5921497.1"/>
    <property type="molecule type" value="Genomic_DNA"/>
</dbReference>
<reference evidence="1" key="1">
    <citation type="journal article" date="2020" name="bioRxiv">
        <title>Whole genome comparisons of ergot fungi reveals the divergence and evolution of species within the genus Claviceps are the result of varying mechanisms driving genome evolution and host range expansion.</title>
        <authorList>
            <person name="Wyka S.A."/>
            <person name="Mondo S.J."/>
            <person name="Liu M."/>
            <person name="Dettman J."/>
            <person name="Nalam V."/>
            <person name="Broders K.D."/>
        </authorList>
    </citation>
    <scope>NUCLEOTIDE SEQUENCE</scope>
    <source>
        <strain evidence="1">CCC 489</strain>
    </source>
</reference>
<accession>A0A8K0NJR1</accession>